<dbReference type="AlphaFoldDB" id="A0A151JT82"/>
<organism evidence="1 2">
    <name type="scientific">Trachymyrmex septentrionalis</name>
    <dbReference type="NCBI Taxonomy" id="34720"/>
    <lineage>
        <taxon>Eukaryota</taxon>
        <taxon>Metazoa</taxon>
        <taxon>Ecdysozoa</taxon>
        <taxon>Arthropoda</taxon>
        <taxon>Hexapoda</taxon>
        <taxon>Insecta</taxon>
        <taxon>Pterygota</taxon>
        <taxon>Neoptera</taxon>
        <taxon>Endopterygota</taxon>
        <taxon>Hymenoptera</taxon>
        <taxon>Apocrita</taxon>
        <taxon>Aculeata</taxon>
        <taxon>Formicoidea</taxon>
        <taxon>Formicidae</taxon>
        <taxon>Myrmicinae</taxon>
        <taxon>Trachymyrmex</taxon>
    </lineage>
</organism>
<proteinExistence type="predicted"/>
<reference evidence="1 2" key="1">
    <citation type="submission" date="2016-03" db="EMBL/GenBank/DDBJ databases">
        <title>Trachymyrmex septentrionalis WGS genome.</title>
        <authorList>
            <person name="Nygaard S."/>
            <person name="Hu H."/>
            <person name="Boomsma J."/>
            <person name="Zhang G."/>
        </authorList>
    </citation>
    <scope>NUCLEOTIDE SEQUENCE [LARGE SCALE GENOMIC DNA]</scope>
    <source>
        <strain evidence="1">Tsep2-gDNA-1</strain>
        <tissue evidence="1">Whole body</tissue>
    </source>
</reference>
<sequence>YHVTITNTIDGNRISRSILEEVRPNHSSNPKSAPNSDSWWMHGKLLDHLWIFSPPNSTVLFIHVPIKLKMRLIAEDDFLRKITIDLLMLQYPIGECTALRMVCWLQFLCQLNLVST</sequence>
<keyword evidence="2" id="KW-1185">Reference proteome</keyword>
<protein>
    <submittedName>
        <fullName evidence="1">Uncharacterized protein</fullName>
    </submittedName>
</protein>
<dbReference type="EMBL" id="KQ981952">
    <property type="protein sequence ID" value="KYN32549.1"/>
    <property type="molecule type" value="Genomic_DNA"/>
</dbReference>
<evidence type="ECO:0000313" key="1">
    <source>
        <dbReference type="EMBL" id="KYN32549.1"/>
    </source>
</evidence>
<dbReference type="Proteomes" id="UP000078541">
    <property type="component" value="Unassembled WGS sequence"/>
</dbReference>
<feature type="non-terminal residue" evidence="1">
    <location>
        <position position="1"/>
    </location>
</feature>
<gene>
    <name evidence="1" type="ORF">ALC56_13147</name>
</gene>
<evidence type="ECO:0000313" key="2">
    <source>
        <dbReference type="Proteomes" id="UP000078541"/>
    </source>
</evidence>
<accession>A0A151JT82</accession>
<name>A0A151JT82_9HYME</name>